<dbReference type="EMBL" id="BQKI01000002">
    <property type="protein sequence ID" value="GJM87949.1"/>
    <property type="molecule type" value="Genomic_DNA"/>
</dbReference>
<evidence type="ECO:0000313" key="1">
    <source>
        <dbReference type="EMBL" id="GJM87949.1"/>
    </source>
</evidence>
<name>A0AAV5BQE9_ELECO</name>
<dbReference type="Gene3D" id="1.20.1280.170">
    <property type="entry name" value="Exocyst complex component Exo70"/>
    <property type="match status" value="1"/>
</dbReference>
<protein>
    <submittedName>
        <fullName evidence="1">Uncharacterized protein</fullName>
    </submittedName>
</protein>
<dbReference type="InterPro" id="IPR016159">
    <property type="entry name" value="Cullin_repeat-like_dom_sf"/>
</dbReference>
<dbReference type="SUPFAM" id="SSF74788">
    <property type="entry name" value="Cullin repeat-like"/>
    <property type="match status" value="1"/>
</dbReference>
<keyword evidence="2" id="KW-1185">Reference proteome</keyword>
<dbReference type="Pfam" id="PF20669">
    <property type="entry name" value="Exo70_N"/>
    <property type="match status" value="1"/>
</dbReference>
<reference evidence="1" key="1">
    <citation type="journal article" date="2018" name="DNA Res.">
        <title>Multiple hybrid de novo genome assembly of finger millet, an orphan allotetraploid crop.</title>
        <authorList>
            <person name="Hatakeyama M."/>
            <person name="Aluri S."/>
            <person name="Balachadran M.T."/>
            <person name="Sivarajan S.R."/>
            <person name="Patrignani A."/>
            <person name="Gruter S."/>
            <person name="Poveda L."/>
            <person name="Shimizu-Inatsugi R."/>
            <person name="Baeten J."/>
            <person name="Francoijs K.J."/>
            <person name="Nataraja K.N."/>
            <person name="Reddy Y.A.N."/>
            <person name="Phadnis S."/>
            <person name="Ravikumar R.L."/>
            <person name="Schlapbach R."/>
            <person name="Sreeman S.M."/>
            <person name="Shimizu K.K."/>
        </authorList>
    </citation>
    <scope>NUCLEOTIDE SEQUENCE</scope>
</reference>
<accession>A0AAV5BQE9</accession>
<proteinExistence type="predicted"/>
<organism evidence="1 2">
    <name type="scientific">Eleusine coracana subsp. coracana</name>
    <dbReference type="NCBI Taxonomy" id="191504"/>
    <lineage>
        <taxon>Eukaryota</taxon>
        <taxon>Viridiplantae</taxon>
        <taxon>Streptophyta</taxon>
        <taxon>Embryophyta</taxon>
        <taxon>Tracheophyta</taxon>
        <taxon>Spermatophyta</taxon>
        <taxon>Magnoliopsida</taxon>
        <taxon>Liliopsida</taxon>
        <taxon>Poales</taxon>
        <taxon>Poaceae</taxon>
        <taxon>PACMAD clade</taxon>
        <taxon>Chloridoideae</taxon>
        <taxon>Cynodonteae</taxon>
        <taxon>Eleusininae</taxon>
        <taxon>Eleusine</taxon>
    </lineage>
</organism>
<sequence length="162" mass="17508">MGEPVRPTAEEGLARRVRALREALERSGANTEGMVAALGSFGNRVSAIDADVRPAQVRRPSPPASRLRRLVFLSAGEGGNAGLTGCCVAYHGLAEATISKGPQEDIERYLEAMDQLKGIIRFFSSHANSKSCEGLLNHVNGLLTHAALMIEDEFRQLMGTYR</sequence>
<dbReference type="AlphaFoldDB" id="A0AAV5BQE9"/>
<gene>
    <name evidence="1" type="primary">ga03961</name>
    <name evidence="1" type="ORF">PR202_ga03961</name>
</gene>
<reference evidence="1" key="2">
    <citation type="submission" date="2021-12" db="EMBL/GenBank/DDBJ databases">
        <title>Resequencing data analysis of finger millet.</title>
        <authorList>
            <person name="Hatakeyama M."/>
            <person name="Aluri S."/>
            <person name="Balachadran M.T."/>
            <person name="Sivarajan S.R."/>
            <person name="Poveda L."/>
            <person name="Shimizu-Inatsugi R."/>
            <person name="Schlapbach R."/>
            <person name="Sreeman S.M."/>
            <person name="Shimizu K.K."/>
        </authorList>
    </citation>
    <scope>NUCLEOTIDE SEQUENCE</scope>
</reference>
<dbReference type="Proteomes" id="UP001054889">
    <property type="component" value="Unassembled WGS sequence"/>
</dbReference>
<evidence type="ECO:0000313" key="2">
    <source>
        <dbReference type="Proteomes" id="UP001054889"/>
    </source>
</evidence>
<comment type="caution">
    <text evidence="1">The sequence shown here is derived from an EMBL/GenBank/DDBJ whole genome shotgun (WGS) entry which is preliminary data.</text>
</comment>